<dbReference type="EMBL" id="JAUTDP010000006">
    <property type="protein sequence ID" value="KAK3398420.1"/>
    <property type="molecule type" value="Genomic_DNA"/>
</dbReference>
<accession>A0AAE0PEG5</accession>
<name>A0AAE0PEG5_SORBR</name>
<reference evidence="1" key="1">
    <citation type="journal article" date="2023" name="Mol. Phylogenet. Evol.">
        <title>Genome-scale phylogeny and comparative genomics of the fungal order Sordariales.</title>
        <authorList>
            <person name="Hensen N."/>
            <person name="Bonometti L."/>
            <person name="Westerberg I."/>
            <person name="Brannstrom I.O."/>
            <person name="Guillou S."/>
            <person name="Cros-Aarteil S."/>
            <person name="Calhoun S."/>
            <person name="Haridas S."/>
            <person name="Kuo A."/>
            <person name="Mondo S."/>
            <person name="Pangilinan J."/>
            <person name="Riley R."/>
            <person name="LaButti K."/>
            <person name="Andreopoulos B."/>
            <person name="Lipzen A."/>
            <person name="Chen C."/>
            <person name="Yan M."/>
            <person name="Daum C."/>
            <person name="Ng V."/>
            <person name="Clum A."/>
            <person name="Steindorff A."/>
            <person name="Ohm R.A."/>
            <person name="Martin F."/>
            <person name="Silar P."/>
            <person name="Natvig D.O."/>
            <person name="Lalanne C."/>
            <person name="Gautier V."/>
            <person name="Ament-Velasquez S.L."/>
            <person name="Kruys A."/>
            <person name="Hutchinson M.I."/>
            <person name="Powell A.J."/>
            <person name="Barry K."/>
            <person name="Miller A.N."/>
            <person name="Grigoriev I.V."/>
            <person name="Debuchy R."/>
            <person name="Gladieux P."/>
            <person name="Hiltunen Thoren M."/>
            <person name="Johannesson H."/>
        </authorList>
    </citation>
    <scope>NUCLEOTIDE SEQUENCE</scope>
    <source>
        <strain evidence="1">FGSC 1904</strain>
    </source>
</reference>
<evidence type="ECO:0000313" key="2">
    <source>
        <dbReference type="Proteomes" id="UP001281003"/>
    </source>
</evidence>
<organism evidence="1 2">
    <name type="scientific">Sordaria brevicollis</name>
    <dbReference type="NCBI Taxonomy" id="83679"/>
    <lineage>
        <taxon>Eukaryota</taxon>
        <taxon>Fungi</taxon>
        <taxon>Dikarya</taxon>
        <taxon>Ascomycota</taxon>
        <taxon>Pezizomycotina</taxon>
        <taxon>Sordariomycetes</taxon>
        <taxon>Sordariomycetidae</taxon>
        <taxon>Sordariales</taxon>
        <taxon>Sordariaceae</taxon>
        <taxon>Sordaria</taxon>
    </lineage>
</organism>
<protein>
    <submittedName>
        <fullName evidence="1">Uncharacterized protein</fullName>
    </submittedName>
</protein>
<comment type="caution">
    <text evidence="1">The sequence shown here is derived from an EMBL/GenBank/DDBJ whole genome shotgun (WGS) entry which is preliminary data.</text>
</comment>
<reference evidence="1" key="2">
    <citation type="submission" date="2023-07" db="EMBL/GenBank/DDBJ databases">
        <authorList>
            <consortium name="Lawrence Berkeley National Laboratory"/>
            <person name="Haridas S."/>
            <person name="Hensen N."/>
            <person name="Bonometti L."/>
            <person name="Westerberg I."/>
            <person name="Brannstrom I.O."/>
            <person name="Guillou S."/>
            <person name="Cros-Aarteil S."/>
            <person name="Calhoun S."/>
            <person name="Kuo A."/>
            <person name="Mondo S."/>
            <person name="Pangilinan J."/>
            <person name="Riley R."/>
            <person name="LaButti K."/>
            <person name="Andreopoulos B."/>
            <person name="Lipzen A."/>
            <person name="Chen C."/>
            <person name="Yanf M."/>
            <person name="Daum C."/>
            <person name="Ng V."/>
            <person name="Clum A."/>
            <person name="Steindorff A."/>
            <person name="Ohm R."/>
            <person name="Martin F."/>
            <person name="Silar P."/>
            <person name="Natvig D."/>
            <person name="Lalanne C."/>
            <person name="Gautier V."/>
            <person name="Ament-velasquez S.L."/>
            <person name="Kruys A."/>
            <person name="Hutchinson M.I."/>
            <person name="Powell A.J."/>
            <person name="Barry K."/>
            <person name="Miller A.N."/>
            <person name="Grigoriev I.V."/>
            <person name="Debuchy R."/>
            <person name="Gladieux P."/>
            <person name="Thoren M.H."/>
            <person name="Johannesson H."/>
        </authorList>
    </citation>
    <scope>NUCLEOTIDE SEQUENCE</scope>
    <source>
        <strain evidence="1">FGSC 1904</strain>
    </source>
</reference>
<gene>
    <name evidence="1" type="ORF">B0T20DRAFT_352809</name>
</gene>
<proteinExistence type="predicted"/>
<keyword evidence="2" id="KW-1185">Reference proteome</keyword>
<sequence length="156" mass="17614">MTELPVTVFVSGSDTLSSVAKRLQEQFDEDVGYEVVGMREVIEGVTDWDYENGERSWGWRTGYQQDLEDETGGDEGKGSGLFVKGGARFYELETPFRKRPEVYAKPDRKNGMLVLEFEGSKRWARGFGWRIGEEGVKRFLVVLGLVLSGDLGPHVR</sequence>
<dbReference type="Proteomes" id="UP001281003">
    <property type="component" value="Unassembled WGS sequence"/>
</dbReference>
<evidence type="ECO:0000313" key="1">
    <source>
        <dbReference type="EMBL" id="KAK3398420.1"/>
    </source>
</evidence>
<dbReference type="AlphaFoldDB" id="A0AAE0PEG5"/>